<dbReference type="Gene3D" id="3.40.50.720">
    <property type="entry name" value="NAD(P)-binding Rossmann-like Domain"/>
    <property type="match status" value="1"/>
</dbReference>
<evidence type="ECO:0000259" key="1">
    <source>
        <dbReference type="SMART" id="SM00881"/>
    </source>
</evidence>
<organism evidence="2 3">
    <name type="scientific">Thermosipho japonicus</name>
    <dbReference type="NCBI Taxonomy" id="90323"/>
    <lineage>
        <taxon>Bacteria</taxon>
        <taxon>Thermotogati</taxon>
        <taxon>Thermotogota</taxon>
        <taxon>Thermotogae</taxon>
        <taxon>Thermotogales</taxon>
        <taxon>Fervidobacteriaceae</taxon>
        <taxon>Thermosipho</taxon>
    </lineage>
</organism>
<evidence type="ECO:0000313" key="3">
    <source>
        <dbReference type="Proteomes" id="UP000555828"/>
    </source>
</evidence>
<reference evidence="2 3" key="1">
    <citation type="submission" date="2020-08" db="EMBL/GenBank/DDBJ databases">
        <title>Genomic Encyclopedia of Type Strains, Phase IV (KMG-IV): sequencing the most valuable type-strain genomes for metagenomic binning, comparative biology and taxonomic classification.</title>
        <authorList>
            <person name="Goeker M."/>
        </authorList>
    </citation>
    <scope>NUCLEOTIDE SEQUENCE [LARGE SCALE GENOMIC DNA]</scope>
    <source>
        <strain evidence="2 3">DSM 13481</strain>
    </source>
</reference>
<dbReference type="EMBL" id="JACHEX010000006">
    <property type="protein sequence ID" value="MBB6063343.1"/>
    <property type="molecule type" value="Genomic_DNA"/>
</dbReference>
<keyword evidence="3" id="KW-1185">Reference proteome</keyword>
<evidence type="ECO:0000313" key="2">
    <source>
        <dbReference type="EMBL" id="MBB6063343.1"/>
    </source>
</evidence>
<dbReference type="SMART" id="SM00881">
    <property type="entry name" value="CoA_binding"/>
    <property type="match status" value="1"/>
</dbReference>
<dbReference type="Proteomes" id="UP000555828">
    <property type="component" value="Unassembled WGS sequence"/>
</dbReference>
<accession>A0A841GT79</accession>
<gene>
    <name evidence="2" type="ORF">HNP65_001813</name>
</gene>
<name>A0A841GT79_9BACT</name>
<dbReference type="PANTHER" id="PTHR33303:SF2">
    <property type="entry name" value="COA-BINDING DOMAIN-CONTAINING PROTEIN"/>
    <property type="match status" value="1"/>
</dbReference>
<dbReference type="SUPFAM" id="SSF51735">
    <property type="entry name" value="NAD(P)-binding Rossmann-fold domains"/>
    <property type="match status" value="1"/>
</dbReference>
<dbReference type="Pfam" id="PF13380">
    <property type="entry name" value="CoA_binding_2"/>
    <property type="match status" value="1"/>
</dbReference>
<dbReference type="PANTHER" id="PTHR33303">
    <property type="entry name" value="CYTOPLASMIC PROTEIN-RELATED"/>
    <property type="match status" value="1"/>
</dbReference>
<sequence length="124" mass="13913">MDLTNVKKIALVGATTNKEKFGNIILRDLTKKGFEIVPVTPRYEEIEGIKTVNSVKELSKDIDLIVFVVPPSVGIEVTKEAVSEGFKNLWYQPGAYSQEIDEYLKSVGIEAVHDICIMVETNRR</sequence>
<dbReference type="AlphaFoldDB" id="A0A841GT79"/>
<protein>
    <recommendedName>
        <fullName evidence="1">CoA-binding domain-containing protein</fullName>
    </recommendedName>
</protein>
<dbReference type="RefSeq" id="WP_184619925.1">
    <property type="nucleotide sequence ID" value="NZ_JACHEX010000006.1"/>
</dbReference>
<dbReference type="InterPro" id="IPR003781">
    <property type="entry name" value="CoA-bd"/>
</dbReference>
<comment type="caution">
    <text evidence="2">The sequence shown here is derived from an EMBL/GenBank/DDBJ whole genome shotgun (WGS) entry which is preliminary data.</text>
</comment>
<feature type="domain" description="CoA-binding" evidence="1">
    <location>
        <begin position="3"/>
        <end position="95"/>
    </location>
</feature>
<proteinExistence type="predicted"/>
<dbReference type="InterPro" id="IPR036291">
    <property type="entry name" value="NAD(P)-bd_dom_sf"/>
</dbReference>